<feature type="region of interest" description="Disordered" evidence="1">
    <location>
        <begin position="127"/>
        <end position="151"/>
    </location>
</feature>
<dbReference type="EMBL" id="BMPG01000002">
    <property type="protein sequence ID" value="GGL58791.1"/>
    <property type="molecule type" value="Genomic_DNA"/>
</dbReference>
<keyword evidence="2" id="KW-0812">Transmembrane</keyword>
<dbReference type="Proteomes" id="UP000607197">
    <property type="component" value="Unassembled WGS sequence"/>
</dbReference>
<dbReference type="RefSeq" id="WP_188977766.1">
    <property type="nucleotide sequence ID" value="NZ_BMPG01000002.1"/>
</dbReference>
<reference evidence="3" key="2">
    <citation type="submission" date="2020-09" db="EMBL/GenBank/DDBJ databases">
        <authorList>
            <person name="Sun Q."/>
            <person name="Ohkuma M."/>
        </authorList>
    </citation>
    <scope>NUCLEOTIDE SEQUENCE</scope>
    <source>
        <strain evidence="3">JCM 19596</strain>
    </source>
</reference>
<dbReference type="AlphaFoldDB" id="A0A830FID9"/>
<gene>
    <name evidence="3" type="ORF">GCM10009039_16270</name>
</gene>
<sequence length="151" mass="15333">MAITDVVLGWKAGSTGRNVVVALLHVAFLPLVIGLIPFWFAYIVYANRGGAAQKLHHLPGIGASGGVQAGAAAFVYIVVLFAVLGTAAAGSRPSVTTDVATTTTTAESGSIAAGATHFDVPATTTVSVDRPHGSFGSANSPFQMTRAPPTR</sequence>
<evidence type="ECO:0000313" key="3">
    <source>
        <dbReference type="EMBL" id="GGL58791.1"/>
    </source>
</evidence>
<reference evidence="3" key="1">
    <citation type="journal article" date="2014" name="Int. J. Syst. Evol. Microbiol.">
        <title>Complete genome sequence of Corynebacterium casei LMG S-19264T (=DSM 44701T), isolated from a smear-ripened cheese.</title>
        <authorList>
            <consortium name="US DOE Joint Genome Institute (JGI-PGF)"/>
            <person name="Walter F."/>
            <person name="Albersmeier A."/>
            <person name="Kalinowski J."/>
            <person name="Ruckert C."/>
        </authorList>
    </citation>
    <scope>NUCLEOTIDE SEQUENCE</scope>
    <source>
        <strain evidence="3">JCM 19596</strain>
    </source>
</reference>
<keyword evidence="2" id="KW-1133">Transmembrane helix</keyword>
<organism evidence="3 4">
    <name type="scientific">Halocalculus aciditolerans</name>
    <dbReference type="NCBI Taxonomy" id="1383812"/>
    <lineage>
        <taxon>Archaea</taxon>
        <taxon>Methanobacteriati</taxon>
        <taxon>Methanobacteriota</taxon>
        <taxon>Stenosarchaea group</taxon>
        <taxon>Halobacteria</taxon>
        <taxon>Halobacteriales</taxon>
        <taxon>Halobacteriaceae</taxon>
        <taxon>Halocalculus</taxon>
    </lineage>
</organism>
<feature type="transmembrane region" description="Helical" evidence="2">
    <location>
        <begin position="65"/>
        <end position="84"/>
    </location>
</feature>
<evidence type="ECO:0000256" key="1">
    <source>
        <dbReference type="SAM" id="MobiDB-lite"/>
    </source>
</evidence>
<evidence type="ECO:0000313" key="4">
    <source>
        <dbReference type="Proteomes" id="UP000607197"/>
    </source>
</evidence>
<evidence type="ECO:0000256" key="2">
    <source>
        <dbReference type="SAM" id="Phobius"/>
    </source>
</evidence>
<protein>
    <submittedName>
        <fullName evidence="3">Uncharacterized protein</fullName>
    </submittedName>
</protein>
<keyword evidence="4" id="KW-1185">Reference proteome</keyword>
<comment type="caution">
    <text evidence="3">The sequence shown here is derived from an EMBL/GenBank/DDBJ whole genome shotgun (WGS) entry which is preliminary data.</text>
</comment>
<accession>A0A830FID9</accession>
<name>A0A830FID9_9EURY</name>
<proteinExistence type="predicted"/>
<feature type="transmembrane region" description="Helical" evidence="2">
    <location>
        <begin position="20"/>
        <end position="45"/>
    </location>
</feature>
<keyword evidence="2" id="KW-0472">Membrane</keyword>